<dbReference type="PANTHER" id="PTHR34139">
    <property type="entry name" value="UPF0331 PROTEIN MJ0127"/>
    <property type="match status" value="1"/>
</dbReference>
<dbReference type="GO" id="GO:0000166">
    <property type="term" value="F:nucleotide binding"/>
    <property type="evidence" value="ECO:0007669"/>
    <property type="project" value="UniProtKB-KW"/>
</dbReference>
<accession>A0A2W4WYS8</accession>
<dbReference type="EMBL" id="QBMP01000192">
    <property type="protein sequence ID" value="PZO50293.1"/>
    <property type="molecule type" value="Genomic_DNA"/>
</dbReference>
<keyword evidence="1" id="KW-0597">Phosphoprotein</keyword>
<evidence type="ECO:0000256" key="2">
    <source>
        <dbReference type="ARBA" id="ARBA00022649"/>
    </source>
</evidence>
<keyword evidence="2" id="KW-1277">Toxin-antitoxin system</keyword>
<evidence type="ECO:0000256" key="1">
    <source>
        <dbReference type="ARBA" id="ARBA00022553"/>
    </source>
</evidence>
<evidence type="ECO:0000313" key="6">
    <source>
        <dbReference type="EMBL" id="PZO50293.1"/>
    </source>
</evidence>
<dbReference type="GO" id="GO:0004540">
    <property type="term" value="F:RNA nuclease activity"/>
    <property type="evidence" value="ECO:0007669"/>
    <property type="project" value="InterPro"/>
</dbReference>
<dbReference type="Proteomes" id="UP000249794">
    <property type="component" value="Unassembled WGS sequence"/>
</dbReference>
<proteinExistence type="predicted"/>
<reference evidence="6 7" key="2">
    <citation type="submission" date="2018-06" db="EMBL/GenBank/DDBJ databases">
        <title>Metagenomic assembly of (sub)arctic Cyanobacteria and their associated microbiome from non-axenic cultures.</title>
        <authorList>
            <person name="Baurain D."/>
        </authorList>
    </citation>
    <scope>NUCLEOTIDE SEQUENCE [LARGE SCALE GENOMIC DNA]</scope>
    <source>
        <strain evidence="6">ULC027bin1</strain>
    </source>
</reference>
<evidence type="ECO:0008006" key="8">
    <source>
        <dbReference type="Google" id="ProtNLM"/>
    </source>
</evidence>
<dbReference type="InterPro" id="IPR008201">
    <property type="entry name" value="HepT-like"/>
</dbReference>
<gene>
    <name evidence="6" type="ORF">DCF15_16015</name>
</gene>
<evidence type="ECO:0000256" key="4">
    <source>
        <dbReference type="ARBA" id="ARBA00022741"/>
    </source>
</evidence>
<reference evidence="7" key="1">
    <citation type="submission" date="2018-04" db="EMBL/GenBank/DDBJ databases">
        <authorList>
            <person name="Cornet L."/>
        </authorList>
    </citation>
    <scope>NUCLEOTIDE SEQUENCE [LARGE SCALE GENOMIC DNA]</scope>
</reference>
<protein>
    <recommendedName>
        <fullName evidence="8">DUF86 domain-containing protein</fullName>
    </recommendedName>
</protein>
<keyword evidence="3" id="KW-0540">Nuclease</keyword>
<dbReference type="InterPro" id="IPR051813">
    <property type="entry name" value="HepT_RNase_toxin"/>
</dbReference>
<comment type="caution">
    <text evidence="6">The sequence shown here is derived from an EMBL/GenBank/DDBJ whole genome shotgun (WGS) entry which is preliminary data.</text>
</comment>
<keyword evidence="4" id="KW-0547">Nucleotide-binding</keyword>
<dbReference type="AlphaFoldDB" id="A0A2W4WYS8"/>
<evidence type="ECO:0000256" key="3">
    <source>
        <dbReference type="ARBA" id="ARBA00022722"/>
    </source>
</evidence>
<dbReference type="GO" id="GO:0110001">
    <property type="term" value="C:toxin-antitoxin complex"/>
    <property type="evidence" value="ECO:0007669"/>
    <property type="project" value="InterPro"/>
</dbReference>
<organism evidence="6 7">
    <name type="scientific">Phormidesmis priestleyi</name>
    <dbReference type="NCBI Taxonomy" id="268141"/>
    <lineage>
        <taxon>Bacteria</taxon>
        <taxon>Bacillati</taxon>
        <taxon>Cyanobacteriota</taxon>
        <taxon>Cyanophyceae</taxon>
        <taxon>Leptolyngbyales</taxon>
        <taxon>Leptolyngbyaceae</taxon>
        <taxon>Phormidesmis</taxon>
    </lineage>
</organism>
<dbReference type="PANTHER" id="PTHR34139:SF1">
    <property type="entry name" value="RNASE MJ1380-RELATED"/>
    <property type="match status" value="1"/>
</dbReference>
<sequence>MQPECSQSMQPKDSQYLVDMLHSAQRIQACTAHCSIQDFYQDIRLQDSVIRRLLTITKSSRRISETTRQDISRIDWSAMTTLKSRIMRADNTLDEDQVWALIQTEIPALIKALRARVSTRPEDFFSDQIPQV</sequence>
<evidence type="ECO:0000313" key="7">
    <source>
        <dbReference type="Proteomes" id="UP000249794"/>
    </source>
</evidence>
<name>A0A2W4WYS8_9CYAN</name>
<dbReference type="GO" id="GO:0016787">
    <property type="term" value="F:hydrolase activity"/>
    <property type="evidence" value="ECO:0007669"/>
    <property type="project" value="UniProtKB-KW"/>
</dbReference>
<dbReference type="Pfam" id="PF01934">
    <property type="entry name" value="HepT-like"/>
    <property type="match status" value="1"/>
</dbReference>
<evidence type="ECO:0000256" key="5">
    <source>
        <dbReference type="ARBA" id="ARBA00022801"/>
    </source>
</evidence>
<keyword evidence="5" id="KW-0378">Hydrolase</keyword>